<proteinExistence type="predicted"/>
<comment type="caution">
    <text evidence="1">The sequence shown here is derived from an EMBL/GenBank/DDBJ whole genome shotgun (WGS) entry which is preliminary data.</text>
</comment>
<evidence type="ECO:0000313" key="2">
    <source>
        <dbReference type="Proteomes" id="UP000006320"/>
    </source>
</evidence>
<gene>
    <name evidence="1" type="ORF">GCHA_2910</name>
</gene>
<sequence>MKQTVGGVKTAFLPFMQIRAAGNNQIEKEWKLLAALT</sequence>
<reference evidence="1 2" key="1">
    <citation type="journal article" date="2017" name="Antonie Van Leeuwenhoek">
        <title>Rhizobium rhizosphaerae sp. nov., a novel species isolated from rice rhizosphere.</title>
        <authorList>
            <person name="Zhao J.J."/>
            <person name="Zhang J."/>
            <person name="Zhang R.J."/>
            <person name="Zhang C.W."/>
            <person name="Yin H.Q."/>
            <person name="Zhang X.X."/>
        </authorList>
    </citation>
    <scope>NUCLEOTIDE SEQUENCE [LARGE SCALE GENOMIC DNA]</scope>
    <source>
        <strain evidence="1 2">S18K6</strain>
    </source>
</reference>
<evidence type="ECO:0000313" key="1">
    <source>
        <dbReference type="EMBL" id="GAC10853.1"/>
    </source>
</evidence>
<accession>A0AAV3V195</accession>
<protein>
    <submittedName>
        <fullName evidence="1">Uncharacterized protein</fullName>
    </submittedName>
</protein>
<dbReference type="AlphaFoldDB" id="A0AAV3V195"/>
<dbReference type="Proteomes" id="UP000006320">
    <property type="component" value="Unassembled WGS sequence"/>
</dbReference>
<name>A0AAV3V195_9ALTE</name>
<dbReference type="EMBL" id="BAEM01000034">
    <property type="protein sequence ID" value="GAC10853.1"/>
    <property type="molecule type" value="Genomic_DNA"/>
</dbReference>
<organism evidence="1 2">
    <name type="scientific">Paraglaciecola chathamensis S18K6</name>
    <dbReference type="NCBI Taxonomy" id="1127672"/>
    <lineage>
        <taxon>Bacteria</taxon>
        <taxon>Pseudomonadati</taxon>
        <taxon>Pseudomonadota</taxon>
        <taxon>Gammaproteobacteria</taxon>
        <taxon>Alteromonadales</taxon>
        <taxon>Alteromonadaceae</taxon>
        <taxon>Paraglaciecola</taxon>
    </lineage>
</organism>